<protein>
    <submittedName>
        <fullName evidence="1">Uncharacterized protein</fullName>
    </submittedName>
</protein>
<name>X6MPX4_RETFI</name>
<comment type="caution">
    <text evidence="1">The sequence shown here is derived from an EMBL/GenBank/DDBJ whole genome shotgun (WGS) entry which is preliminary data.</text>
</comment>
<proteinExistence type="predicted"/>
<accession>X6MPX4</accession>
<sequence length="101" mass="12205">SYINSSKDEKTHKEEYAWNAKVENEDEYTQMILLTWVLYDQYIQQTIQISAMWNHQIDLNLIYVALNGCRKDANLTIQLLFEFEQWIFRDNNKPKIQSKNK</sequence>
<evidence type="ECO:0000313" key="2">
    <source>
        <dbReference type="Proteomes" id="UP000023152"/>
    </source>
</evidence>
<evidence type="ECO:0000313" key="1">
    <source>
        <dbReference type="EMBL" id="ETO15477.1"/>
    </source>
</evidence>
<reference evidence="1 2" key="1">
    <citation type="journal article" date="2013" name="Curr. Biol.">
        <title>The Genome of the Foraminiferan Reticulomyxa filosa.</title>
        <authorList>
            <person name="Glockner G."/>
            <person name="Hulsmann N."/>
            <person name="Schleicher M."/>
            <person name="Noegel A.A."/>
            <person name="Eichinger L."/>
            <person name="Gallinger C."/>
            <person name="Pawlowski J."/>
            <person name="Sierra R."/>
            <person name="Euteneuer U."/>
            <person name="Pillet L."/>
            <person name="Moustafa A."/>
            <person name="Platzer M."/>
            <person name="Groth M."/>
            <person name="Szafranski K."/>
            <person name="Schliwa M."/>
        </authorList>
    </citation>
    <scope>NUCLEOTIDE SEQUENCE [LARGE SCALE GENOMIC DNA]</scope>
</reference>
<gene>
    <name evidence="1" type="ORF">RFI_21886</name>
</gene>
<keyword evidence="2" id="KW-1185">Reference proteome</keyword>
<dbReference type="EMBL" id="ASPP01019088">
    <property type="protein sequence ID" value="ETO15477.1"/>
    <property type="molecule type" value="Genomic_DNA"/>
</dbReference>
<dbReference type="Proteomes" id="UP000023152">
    <property type="component" value="Unassembled WGS sequence"/>
</dbReference>
<dbReference type="AlphaFoldDB" id="X6MPX4"/>
<organism evidence="1 2">
    <name type="scientific">Reticulomyxa filosa</name>
    <dbReference type="NCBI Taxonomy" id="46433"/>
    <lineage>
        <taxon>Eukaryota</taxon>
        <taxon>Sar</taxon>
        <taxon>Rhizaria</taxon>
        <taxon>Retaria</taxon>
        <taxon>Foraminifera</taxon>
        <taxon>Monothalamids</taxon>
        <taxon>Reticulomyxidae</taxon>
        <taxon>Reticulomyxa</taxon>
    </lineage>
</organism>
<feature type="non-terminal residue" evidence="1">
    <location>
        <position position="1"/>
    </location>
</feature>